<protein>
    <submittedName>
        <fullName evidence="2">Uncharacterized protein</fullName>
    </submittedName>
</protein>
<dbReference type="EMBL" id="MN739943">
    <property type="protein sequence ID" value="QHT78977.1"/>
    <property type="molecule type" value="Genomic_DNA"/>
</dbReference>
<proteinExistence type="predicted"/>
<organism evidence="2">
    <name type="scientific">viral metagenome</name>
    <dbReference type="NCBI Taxonomy" id="1070528"/>
    <lineage>
        <taxon>unclassified sequences</taxon>
        <taxon>metagenomes</taxon>
        <taxon>organismal metagenomes</taxon>
    </lineage>
</organism>
<sequence length="63" mass="7492">MFDTSILIDYDELINDEHPELSEIIKIENKYSQICYYCIGTMFCLCTFFGIIIYILIFLTSYN</sequence>
<keyword evidence="1" id="KW-0472">Membrane</keyword>
<accession>A0A6C0HF15</accession>
<dbReference type="AlphaFoldDB" id="A0A6C0HF15"/>
<keyword evidence="1" id="KW-1133">Transmembrane helix</keyword>
<evidence type="ECO:0000313" key="2">
    <source>
        <dbReference type="EMBL" id="QHT78977.1"/>
    </source>
</evidence>
<reference evidence="2" key="1">
    <citation type="journal article" date="2020" name="Nature">
        <title>Giant virus diversity and host interactions through global metagenomics.</title>
        <authorList>
            <person name="Schulz F."/>
            <person name="Roux S."/>
            <person name="Paez-Espino D."/>
            <person name="Jungbluth S."/>
            <person name="Walsh D.A."/>
            <person name="Denef V.J."/>
            <person name="McMahon K.D."/>
            <person name="Konstantinidis K.T."/>
            <person name="Eloe-Fadrosh E.A."/>
            <person name="Kyrpides N.C."/>
            <person name="Woyke T."/>
        </authorList>
    </citation>
    <scope>NUCLEOTIDE SEQUENCE</scope>
    <source>
        <strain evidence="2">GVMAG-M-3300023179-97</strain>
    </source>
</reference>
<evidence type="ECO:0000256" key="1">
    <source>
        <dbReference type="SAM" id="Phobius"/>
    </source>
</evidence>
<keyword evidence="1" id="KW-0812">Transmembrane</keyword>
<feature type="transmembrane region" description="Helical" evidence="1">
    <location>
        <begin position="34"/>
        <end position="59"/>
    </location>
</feature>
<name>A0A6C0HF15_9ZZZZ</name>